<dbReference type="NCBIfam" id="TIGR03833">
    <property type="entry name" value="YwbE family protein"/>
    <property type="match status" value="1"/>
</dbReference>
<name>A0A6G1K8J1_9PLEO</name>
<gene>
    <name evidence="2" type="ORF">K504DRAFT_468086</name>
</gene>
<dbReference type="AlphaFoldDB" id="A0A6G1K8J1"/>
<keyword evidence="3" id="KW-1185">Reference proteome</keyword>
<feature type="compositionally biased region" description="Basic residues" evidence="1">
    <location>
        <begin position="1"/>
        <end position="15"/>
    </location>
</feature>
<evidence type="ECO:0000313" key="3">
    <source>
        <dbReference type="Proteomes" id="UP000799428"/>
    </source>
</evidence>
<reference evidence="2" key="1">
    <citation type="journal article" date="2020" name="Stud. Mycol.">
        <title>101 Dothideomycetes genomes: a test case for predicting lifestyles and emergence of pathogens.</title>
        <authorList>
            <person name="Haridas S."/>
            <person name="Albert R."/>
            <person name="Binder M."/>
            <person name="Bloem J."/>
            <person name="Labutti K."/>
            <person name="Salamov A."/>
            <person name="Andreopoulos B."/>
            <person name="Baker S."/>
            <person name="Barry K."/>
            <person name="Bills G."/>
            <person name="Bluhm B."/>
            <person name="Cannon C."/>
            <person name="Castanera R."/>
            <person name="Culley D."/>
            <person name="Daum C."/>
            <person name="Ezra D."/>
            <person name="Gonzalez J."/>
            <person name="Henrissat B."/>
            <person name="Kuo A."/>
            <person name="Liang C."/>
            <person name="Lipzen A."/>
            <person name="Lutzoni F."/>
            <person name="Magnuson J."/>
            <person name="Mondo S."/>
            <person name="Nolan M."/>
            <person name="Ohm R."/>
            <person name="Pangilinan J."/>
            <person name="Park H.-J."/>
            <person name="Ramirez L."/>
            <person name="Alfaro M."/>
            <person name="Sun H."/>
            <person name="Tritt A."/>
            <person name="Yoshinaga Y."/>
            <person name="Zwiers L.-H."/>
            <person name="Turgeon B."/>
            <person name="Goodwin S."/>
            <person name="Spatafora J."/>
            <person name="Crous P."/>
            <person name="Grigoriev I."/>
        </authorList>
    </citation>
    <scope>NUCLEOTIDE SEQUENCE</scope>
    <source>
        <strain evidence="2">CBS 279.74</strain>
    </source>
</reference>
<evidence type="ECO:0000313" key="2">
    <source>
        <dbReference type="EMBL" id="KAF2708855.1"/>
    </source>
</evidence>
<dbReference type="PANTHER" id="PTHR40069:SF1">
    <property type="entry name" value="YWBE PROTEIN"/>
    <property type="match status" value="1"/>
</dbReference>
<organism evidence="2 3">
    <name type="scientific">Pleomassaria siparia CBS 279.74</name>
    <dbReference type="NCBI Taxonomy" id="1314801"/>
    <lineage>
        <taxon>Eukaryota</taxon>
        <taxon>Fungi</taxon>
        <taxon>Dikarya</taxon>
        <taxon>Ascomycota</taxon>
        <taxon>Pezizomycotina</taxon>
        <taxon>Dothideomycetes</taxon>
        <taxon>Pleosporomycetidae</taxon>
        <taxon>Pleosporales</taxon>
        <taxon>Pleomassariaceae</taxon>
        <taxon>Pleomassaria</taxon>
    </lineage>
</organism>
<dbReference type="PANTHER" id="PTHR40069">
    <property type="entry name" value="YWBE PROTEIN"/>
    <property type="match status" value="1"/>
</dbReference>
<dbReference type="OrthoDB" id="20105at2759"/>
<accession>A0A6G1K8J1</accession>
<proteinExistence type="predicted"/>
<feature type="region of interest" description="Disordered" evidence="1">
    <location>
        <begin position="1"/>
        <end position="27"/>
    </location>
</feature>
<dbReference type="Proteomes" id="UP000799428">
    <property type="component" value="Unassembled WGS sequence"/>
</dbReference>
<feature type="compositionally biased region" description="Gly residues" evidence="1">
    <location>
        <begin position="95"/>
        <end position="104"/>
    </location>
</feature>
<dbReference type="Pfam" id="PF09962">
    <property type="entry name" value="DUF2196"/>
    <property type="match status" value="1"/>
</dbReference>
<feature type="region of interest" description="Disordered" evidence="1">
    <location>
        <begin position="87"/>
        <end position="123"/>
    </location>
</feature>
<dbReference type="EMBL" id="MU005771">
    <property type="protein sequence ID" value="KAF2708855.1"/>
    <property type="molecule type" value="Genomic_DNA"/>
</dbReference>
<dbReference type="InterPro" id="IPR019240">
    <property type="entry name" value="DUF2196"/>
</dbReference>
<sequence>MNRPRNSNRPHRGGHRATDGNHPNVPYFSQLRPGTPVAIILKQDQPTGHRVYGVVGELLTKGDHPRGVKVRLRDGRVGRVQKVVEEAKGREGEDSVGGAGAGLGRDGETIRGGSSGGRGFKHTQDVREDGHLWDDQNQASREYFADVQFKVKGQKKGKRKGGSSAVVAEETLATCPVCGAFEGDERAVAHHVEQHFQ</sequence>
<protein>
    <submittedName>
        <fullName evidence="2">Uncharacterized protein</fullName>
    </submittedName>
</protein>
<evidence type="ECO:0000256" key="1">
    <source>
        <dbReference type="SAM" id="MobiDB-lite"/>
    </source>
</evidence>